<evidence type="ECO:0008006" key="4">
    <source>
        <dbReference type="Google" id="ProtNLM"/>
    </source>
</evidence>
<gene>
    <name evidence="1" type="ORF">GPM918_LOCUS19718</name>
    <name evidence="2" type="ORF">SRO942_LOCUS19715</name>
</gene>
<dbReference type="AlphaFoldDB" id="A0A814QM20"/>
<reference evidence="1" key="1">
    <citation type="submission" date="2021-02" db="EMBL/GenBank/DDBJ databases">
        <authorList>
            <person name="Nowell W R."/>
        </authorList>
    </citation>
    <scope>NUCLEOTIDE SEQUENCE</scope>
</reference>
<sequence>MDCIFETVQFPKEQEPLEVDFYRKYQKQLQLFISLPTENYSSLISIIFSNDICNDMIMQVHVECEKIKHRLQEEYCKMKYTMSELIISGSGGEQWMPYGDSDIDQMYVEYELVAENDPTSSLYFVYAPYPGYVLLRRGQHTVSHADLLKLRGYSEKLKEHLLYEHGPAYCVRTPIWPNDDQIAAKQMETDVVPCYKLLQWPTVAAEYFHRESRQYQWPPHDFIQRCFNNEISCLLTPVGYKFSHQRDDEWRISFSLVEMELVKTLSKNQRLCYILFKSICKDYVIKETKNELEQTSNASVSGS</sequence>
<organism evidence="1 3">
    <name type="scientific">Didymodactylos carnosus</name>
    <dbReference type="NCBI Taxonomy" id="1234261"/>
    <lineage>
        <taxon>Eukaryota</taxon>
        <taxon>Metazoa</taxon>
        <taxon>Spiralia</taxon>
        <taxon>Gnathifera</taxon>
        <taxon>Rotifera</taxon>
        <taxon>Eurotatoria</taxon>
        <taxon>Bdelloidea</taxon>
        <taxon>Philodinida</taxon>
        <taxon>Philodinidae</taxon>
        <taxon>Didymodactylos</taxon>
    </lineage>
</organism>
<evidence type="ECO:0000313" key="2">
    <source>
        <dbReference type="EMBL" id="CAF3885108.1"/>
    </source>
</evidence>
<evidence type="ECO:0000313" key="3">
    <source>
        <dbReference type="Proteomes" id="UP000663829"/>
    </source>
</evidence>
<evidence type="ECO:0000313" key="1">
    <source>
        <dbReference type="EMBL" id="CAF1121594.1"/>
    </source>
</evidence>
<dbReference type="Proteomes" id="UP000663829">
    <property type="component" value="Unassembled WGS sequence"/>
</dbReference>
<protein>
    <recommendedName>
        <fullName evidence="4">Mab-21-like nucleotidyltransferase domain-containing protein</fullName>
    </recommendedName>
</protein>
<dbReference type="EMBL" id="CAJOBC010006051">
    <property type="protein sequence ID" value="CAF3885108.1"/>
    <property type="molecule type" value="Genomic_DNA"/>
</dbReference>
<dbReference type="PANTHER" id="PTHR10656">
    <property type="entry name" value="CELL FATE DETERMINING PROTEIN MAB21-RELATED"/>
    <property type="match status" value="1"/>
</dbReference>
<dbReference type="OrthoDB" id="6103890at2759"/>
<comment type="caution">
    <text evidence="1">The sequence shown here is derived from an EMBL/GenBank/DDBJ whole genome shotgun (WGS) entry which is preliminary data.</text>
</comment>
<proteinExistence type="predicted"/>
<dbReference type="PANTHER" id="PTHR10656:SF69">
    <property type="entry name" value="MAB-21-LIKE HHH_H2TH-LIKE DOMAIN-CONTAINING PROTEIN"/>
    <property type="match status" value="1"/>
</dbReference>
<keyword evidence="3" id="KW-1185">Reference proteome</keyword>
<dbReference type="Gene3D" id="1.10.1410.40">
    <property type="match status" value="1"/>
</dbReference>
<dbReference type="Proteomes" id="UP000681722">
    <property type="component" value="Unassembled WGS sequence"/>
</dbReference>
<dbReference type="EMBL" id="CAJNOQ010006051">
    <property type="protein sequence ID" value="CAF1121594.1"/>
    <property type="molecule type" value="Genomic_DNA"/>
</dbReference>
<name>A0A814QM20_9BILA</name>
<accession>A0A814QM20</accession>